<feature type="region of interest" description="Disordered" evidence="1">
    <location>
        <begin position="251"/>
        <end position="271"/>
    </location>
</feature>
<feature type="compositionally biased region" description="Low complexity" evidence="1">
    <location>
        <begin position="486"/>
        <end position="499"/>
    </location>
</feature>
<feature type="compositionally biased region" description="Polar residues" evidence="1">
    <location>
        <begin position="178"/>
        <end position="188"/>
    </location>
</feature>
<accession>A0AAD5YDZ4</accession>
<feature type="compositionally biased region" description="Polar residues" evidence="1">
    <location>
        <begin position="382"/>
        <end position="393"/>
    </location>
</feature>
<evidence type="ECO:0000256" key="1">
    <source>
        <dbReference type="SAM" id="MobiDB-lite"/>
    </source>
</evidence>
<feature type="region of interest" description="Disordered" evidence="1">
    <location>
        <begin position="125"/>
        <end position="188"/>
    </location>
</feature>
<sequence>MHAVSHSLAHRGPGASRARPRWQPYSAIQSTPNSRSPANCHYLNTPSSTTSSPSPSITYVSPACSSDHSRRISAVQSTTQLAQLREAQKTKYVSRLVDQAVNTLCDIWRPEDIPIMFRTTSRTAYSGSEATQPRHDSLNHSTSSHLRNHQLPSPVSPSTQQFSPFPFPPPATASTSQEPEPTSRQSQLLPIKGFVHEVLRRSRTSAGVLQTALCYLQAVRMKVPDLVRKQSQCDGTELSPDEIAESRITIGDPNELFPESESASWSESDSVPTVRLDDEEVLPLAPQTQSMSLSPSDDTHLPVSLTAAQPSVPLPSPLLCPRRTFLACLILASKFMQDRSYSNRAWAKLAGLPPREIGRCERALGNLLEWRLWVGKGPSPPSKASQGNRTVTRSRSDGDVLYGNPRAAAMQPPAQVATPRHRSGLQRSSTLPNLTTNSYAASPSTTYWVNEHLSGLLEPDVSFTAEPLSQTPQTFEPFLSPPLATPPLSSSPSASSASSDEGERTIQMSTTMDIPSSFPPSATLKSRYDVGSFGGSSGILFTEGPQPYIRGGVGHMSSGYIPSPLSSSPYRESGGPNLTSHWTLAPI</sequence>
<protein>
    <recommendedName>
        <fullName evidence="4">G1/S-specific cyclin</fullName>
    </recommendedName>
</protein>
<proteinExistence type="predicted"/>
<feature type="compositionally biased region" description="Low complexity" evidence="1">
    <location>
        <begin position="152"/>
        <end position="164"/>
    </location>
</feature>
<evidence type="ECO:0008006" key="4">
    <source>
        <dbReference type="Google" id="ProtNLM"/>
    </source>
</evidence>
<name>A0AAD5YDZ4_9APHY</name>
<evidence type="ECO:0000313" key="2">
    <source>
        <dbReference type="EMBL" id="KAJ3480331.1"/>
    </source>
</evidence>
<feature type="region of interest" description="Disordered" evidence="1">
    <location>
        <begin position="472"/>
        <end position="503"/>
    </location>
</feature>
<dbReference type="PANTHER" id="PTHR15615">
    <property type="match status" value="1"/>
</dbReference>
<dbReference type="Proteomes" id="UP001212997">
    <property type="component" value="Unassembled WGS sequence"/>
</dbReference>
<dbReference type="GO" id="GO:0000307">
    <property type="term" value="C:cyclin-dependent protein kinase holoenzyme complex"/>
    <property type="evidence" value="ECO:0007669"/>
    <property type="project" value="TreeGrafter"/>
</dbReference>
<feature type="region of interest" description="Disordered" evidence="1">
    <location>
        <begin position="378"/>
        <end position="437"/>
    </location>
</feature>
<gene>
    <name evidence="2" type="ORF">NLI96_g8431</name>
</gene>
<dbReference type="AlphaFoldDB" id="A0AAD5YDZ4"/>
<dbReference type="CDD" id="cd20557">
    <property type="entry name" value="CYCLIN_ScPCL1-like"/>
    <property type="match status" value="1"/>
</dbReference>
<feature type="compositionally biased region" description="Polar residues" evidence="1">
    <location>
        <begin position="425"/>
        <end position="437"/>
    </location>
</feature>
<dbReference type="InterPro" id="IPR013922">
    <property type="entry name" value="Cyclin_PHO80-like"/>
</dbReference>
<feature type="compositionally biased region" description="Low complexity" evidence="1">
    <location>
        <begin position="45"/>
        <end position="56"/>
    </location>
</feature>
<evidence type="ECO:0000313" key="3">
    <source>
        <dbReference type="Proteomes" id="UP001212997"/>
    </source>
</evidence>
<dbReference type="GO" id="GO:0016538">
    <property type="term" value="F:cyclin-dependent protein serine/threonine kinase regulator activity"/>
    <property type="evidence" value="ECO:0007669"/>
    <property type="project" value="TreeGrafter"/>
</dbReference>
<feature type="compositionally biased region" description="Polar residues" evidence="1">
    <location>
        <begin position="26"/>
        <end position="37"/>
    </location>
</feature>
<dbReference type="EMBL" id="JANAWD010000381">
    <property type="protein sequence ID" value="KAJ3480331.1"/>
    <property type="molecule type" value="Genomic_DNA"/>
</dbReference>
<keyword evidence="3" id="KW-1185">Reference proteome</keyword>
<reference evidence="2" key="1">
    <citation type="submission" date="2022-07" db="EMBL/GenBank/DDBJ databases">
        <title>Genome Sequence of Physisporinus lineatus.</title>
        <authorList>
            <person name="Buettner E."/>
        </authorList>
    </citation>
    <scope>NUCLEOTIDE SEQUENCE</scope>
    <source>
        <strain evidence="2">VT162</strain>
    </source>
</reference>
<comment type="caution">
    <text evidence="2">The sequence shown here is derived from an EMBL/GenBank/DDBJ whole genome shotgun (WGS) entry which is preliminary data.</text>
</comment>
<dbReference type="GO" id="GO:0005634">
    <property type="term" value="C:nucleus"/>
    <property type="evidence" value="ECO:0007669"/>
    <property type="project" value="TreeGrafter"/>
</dbReference>
<feature type="compositionally biased region" description="Low complexity" evidence="1">
    <location>
        <begin position="259"/>
        <end position="270"/>
    </location>
</feature>
<dbReference type="PANTHER" id="PTHR15615:SF36">
    <property type="entry name" value="PHO85 CYCLIN-5"/>
    <property type="match status" value="1"/>
</dbReference>
<organism evidence="2 3">
    <name type="scientific">Meripilus lineatus</name>
    <dbReference type="NCBI Taxonomy" id="2056292"/>
    <lineage>
        <taxon>Eukaryota</taxon>
        <taxon>Fungi</taxon>
        <taxon>Dikarya</taxon>
        <taxon>Basidiomycota</taxon>
        <taxon>Agaricomycotina</taxon>
        <taxon>Agaricomycetes</taxon>
        <taxon>Polyporales</taxon>
        <taxon>Meripilaceae</taxon>
        <taxon>Meripilus</taxon>
    </lineage>
</organism>
<dbReference type="Gene3D" id="1.10.472.10">
    <property type="entry name" value="Cyclin-like"/>
    <property type="match status" value="1"/>
</dbReference>
<dbReference type="GO" id="GO:0019901">
    <property type="term" value="F:protein kinase binding"/>
    <property type="evidence" value="ECO:0007669"/>
    <property type="project" value="InterPro"/>
</dbReference>
<feature type="region of interest" description="Disordered" evidence="1">
    <location>
        <begin position="1"/>
        <end position="56"/>
    </location>
</feature>